<evidence type="ECO:0000313" key="7">
    <source>
        <dbReference type="EMBL" id="QXE50872.1"/>
    </source>
</evidence>
<evidence type="ECO:0000313" key="8">
    <source>
        <dbReference type="Proteomes" id="UP000152407"/>
    </source>
</evidence>
<reference evidence="6" key="6">
    <citation type="journal article" date="2021" name="Aquac Rep">
        <title>Outbreak investigation attributes Infectious spleen and kidney necrosis virus as a necessary cause of a mortality epidemic in farmed grouper (Epinephelus spp.) in Bali, Indonesia.</title>
        <authorList>
            <person name="Fusianto C."/>
            <person name="Hick P.M."/>
            <person name="Murwantoko"/>
            <person name="Herlambang A."/>
            <person name="Whittington R.J."/>
            <person name="Becker J.A."/>
        </authorList>
    </citation>
    <scope>NUCLEOTIDE SEQUENCE</scope>
    <source>
        <strain evidence="7">Bali/ Hybrid-grouper/2016/SVC-18-072</strain>
        <strain evidence="6">Bali/Hybrid-grouper/2016/SVC-18-009</strain>
    </source>
</reference>
<dbReference type="EMBL" id="MW464172">
    <property type="protein sequence ID" value="QXE50750.1"/>
    <property type="molecule type" value="Genomic_DNA"/>
</dbReference>
<evidence type="ECO:0000313" key="4">
    <source>
        <dbReference type="EMBL" id="QQZ00510.1"/>
    </source>
</evidence>
<evidence type="ECO:0000313" key="10">
    <source>
        <dbReference type="Proteomes" id="UP000596309"/>
    </source>
</evidence>
<dbReference type="EMBL" id="MT128667">
    <property type="protein sequence ID" value="QQZ00605.1"/>
    <property type="molecule type" value="Genomic_DNA"/>
</dbReference>
<dbReference type="Proteomes" id="UP000693973">
    <property type="component" value="Segment"/>
</dbReference>
<dbReference type="Proteomes" id="UP000596309">
    <property type="component" value="Segment"/>
</dbReference>
<dbReference type="EMBL" id="MW273354">
    <property type="protein sequence ID" value="QPO16425.1"/>
    <property type="molecule type" value="Genomic_DNA"/>
</dbReference>
<dbReference type="Proteomes" id="UP000595028">
    <property type="component" value="Segment"/>
</dbReference>
<organismHost>
    <name type="scientific">Synchiropus splendidus</name>
    <name type="common">Mandarinfish</name>
    <name type="synonym">Callionymus splendidus</name>
    <dbReference type="NCBI Taxonomy" id="270530"/>
</organismHost>
<protein>
    <submittedName>
        <fullName evidence="1">Infectious spleen and kidney necrosis virus ORF058L</fullName>
    </submittedName>
    <submittedName>
        <fullName evidence="6">ORF057</fullName>
    </submittedName>
</protein>
<sequence>MKSKPDLCKSLIKYDKGPLVGKTNVLFSYGIQEDGNKSCMGYNIPHQTPQQAGVANKDKQGRLVFLCDVATLLAATGGVATKDKQGRLVFLCDVATLDT</sequence>
<dbReference type="RefSeq" id="NP_612280.1">
    <property type="nucleotide sequence ID" value="NC_003494.1"/>
</dbReference>
<accession>A0A140G0N7</accession>
<dbReference type="Proteomes" id="UP000596428">
    <property type="component" value="Segment"/>
</dbReference>
<dbReference type="EMBL" id="MW557381">
    <property type="protein sequence ID" value="QXE50872.1"/>
    <property type="molecule type" value="Genomic_DNA"/>
</dbReference>
<reference evidence="10 11" key="3">
    <citation type="submission" date="2020-03" db="EMBL/GenBank/DDBJ databases">
        <authorList>
            <person name="Kayansamruaj P."/>
        </authorList>
    </citation>
    <scope>NUCLEOTIDE SEQUENCE [LARGE SCALE GENOMIC DNA]</scope>
    <source>
        <strain evidence="4">KU1</strain>
        <strain evidence="5">KU2</strain>
    </source>
</reference>
<reference evidence="1" key="1">
    <citation type="submission" date="2015-09" db="EMBL/GenBank/DDBJ databases">
        <authorList>
            <person name="Jackson K.R."/>
            <person name="Lunt B.L."/>
            <person name="Fisher J.N.B."/>
            <person name="Gardner A.V."/>
            <person name="Bailey M.E."/>
            <person name="Deus L.M."/>
            <person name="Earl A.S."/>
            <person name="Gibby P.D."/>
            <person name="Hartmann K.A."/>
            <person name="Liu J.E."/>
            <person name="Manci A.M."/>
            <person name="Nielsen D.A."/>
            <person name="Solomon M.B."/>
            <person name="Breakwell D.P."/>
            <person name="Burnett S.H."/>
            <person name="Grose J.H."/>
        </authorList>
    </citation>
    <scope>NUCLEOTIDE SEQUENCE [LARGE SCALE GENOMIC DNA]</scope>
    <source>
        <strain evidence="1">RSIV-Ku</strain>
    </source>
</reference>
<evidence type="ECO:0000313" key="3">
    <source>
        <dbReference type="EMBL" id="QPO16425.1"/>
    </source>
</evidence>
<name>A0A140G0N7_ISKNV</name>
<dbReference type="EMBL" id="KT781098">
    <property type="protein sequence ID" value="AMM04470.1"/>
    <property type="molecule type" value="Genomic_DNA"/>
</dbReference>
<reference evidence="8" key="2">
    <citation type="submission" date="2015-09" db="EMBL/GenBank/DDBJ databases">
        <authorList>
            <person name="Wen C.-M."/>
            <person name="Hong J.-R."/>
        </authorList>
    </citation>
    <scope>NUCLEOTIDE SEQUENCE [LARGE SCALE GENOMIC DNA]</scope>
</reference>
<dbReference type="Proteomes" id="UP000693957">
    <property type="component" value="Segment"/>
</dbReference>
<reference evidence="6" key="7">
    <citation type="submission" date="2021-01" db="EMBL/GenBank/DDBJ databases">
        <authorList>
            <person name="Fusianto C.K."/>
            <person name="Hick P.M."/>
            <person name="Murwantoko M."/>
            <person name="Herlambang A."/>
            <person name="Whittington R.J."/>
            <person name="Becker J.A."/>
        </authorList>
    </citation>
    <scope>NUCLEOTIDE SEQUENCE</scope>
    <source>
        <strain evidence="7">Bali/ Hybrid-grouper/2016/SVC-18-072</strain>
        <strain evidence="6">Bali/Hybrid-grouper/2016/SVC-18-009</strain>
    </source>
</reference>
<gene>
    <name evidence="2" type="primary">ORF57</name>
    <name evidence="6" type="synonym">57</name>
    <name evidence="4" type="ORF">IJGMMPBP_00057</name>
    <name evidence="5" type="ORF">NIDBEMMG_00030</name>
</gene>
<reference evidence="9" key="4">
    <citation type="submission" date="2020-11" db="EMBL/GenBank/DDBJ databases">
        <title>Complete Genome Sequences of Infectious Spleen and Kidney Necrosis Virus Isolated from Farmed Albino Rainbow Sharks Epalzeorhynchos frenatus in the United States.</title>
        <authorList>
            <person name="Koda S.A."/>
            <person name="Subramaniam K."/>
            <person name="Pouder D.B."/>
            <person name="Yanong R.P."/>
            <person name="Frasca S.Jr."/>
            <person name="Popov V.L."/>
            <person name="Waltzek T.B."/>
        </authorList>
    </citation>
    <scope>NUCLEOTIDE SEQUENCE [LARGE SCALE GENOMIC DNA]</scope>
</reference>
<reference evidence="2" key="5">
    <citation type="submission" date="2020-11" db="EMBL/GenBank/DDBJ databases">
        <title>Complete Genome Sequences of Infectious Spleen and Kidney Necrosis Virus Isolated from Farmed Albino Rainbow Sharks Epalzeorhynchos frenatus in the United States.</title>
        <authorList>
            <person name="Koda S.A."/>
            <person name="Subramaniam K."/>
            <person name="Pouder D.B."/>
            <person name="Yanong R.P."/>
            <person name="Frasca S. Jr"/>
            <person name="Popov V.L."/>
            <person name="Waltzek T.B."/>
        </authorList>
    </citation>
    <scope>NUCLEOTIDE SEQUENCE</scope>
    <source>
        <strain evidence="2">EFIV-2018</strain>
        <strain evidence="3">EFIV-2019</strain>
    </source>
</reference>
<organismHost>
    <name type="scientific">Siniperca chuatsi</name>
    <name type="common">Mandarin fish</name>
    <dbReference type="NCBI Taxonomy" id="119488"/>
</organismHost>
<evidence type="ECO:0000313" key="1">
    <source>
        <dbReference type="EMBL" id="AMM04470.1"/>
    </source>
</evidence>
<evidence type="ECO:0000313" key="11">
    <source>
        <dbReference type="Proteomes" id="UP000596428"/>
    </source>
</evidence>
<evidence type="ECO:0000313" key="9">
    <source>
        <dbReference type="Proteomes" id="UP000595028"/>
    </source>
</evidence>
<evidence type="ECO:0000313" key="5">
    <source>
        <dbReference type="EMBL" id="QQZ00605.1"/>
    </source>
</evidence>
<proteinExistence type="predicted"/>
<dbReference type="KEGG" id="vg:935324"/>
<dbReference type="Proteomes" id="UP000152407">
    <property type="component" value="Segment"/>
</dbReference>
<evidence type="ECO:0000313" key="2">
    <source>
        <dbReference type="EMBL" id="QPO16305.1"/>
    </source>
</evidence>
<evidence type="ECO:0000313" key="6">
    <source>
        <dbReference type="EMBL" id="QXE50750.1"/>
    </source>
</evidence>
<organism evidence="1 8">
    <name type="scientific">Infectious spleen and kidney necrosis virus</name>
    <name type="common">ISKNV</name>
    <dbReference type="NCBI Taxonomy" id="180170"/>
    <lineage>
        <taxon>Viruses</taxon>
        <taxon>Varidnaviria</taxon>
        <taxon>Bamfordvirae</taxon>
        <taxon>Nucleocytoviricota</taxon>
        <taxon>Megaviricetes</taxon>
        <taxon>Pimascovirales</taxon>
        <taxon>Pimascovirales incertae sedis</taxon>
        <taxon>Iridoviridae</taxon>
        <taxon>Alphairidovirinae</taxon>
        <taxon>Megalocytivirus</taxon>
        <taxon>Megalocytivirus pagrus1</taxon>
    </lineage>
</organism>
<dbReference type="EMBL" id="MW273353">
    <property type="protein sequence ID" value="QPO16305.1"/>
    <property type="molecule type" value="Genomic_DNA"/>
</dbReference>
<dbReference type="Proteomes" id="UP000594914">
    <property type="component" value="Genome"/>
</dbReference>
<dbReference type="EMBL" id="MT128666">
    <property type="protein sequence ID" value="QQZ00510.1"/>
    <property type="molecule type" value="Genomic_DNA"/>
</dbReference>